<dbReference type="Pfam" id="PF01850">
    <property type="entry name" value="PIN"/>
    <property type="match status" value="1"/>
</dbReference>
<accession>A0ABS8IAX7</accession>
<feature type="domain" description="PIN" evidence="1">
    <location>
        <begin position="5"/>
        <end position="115"/>
    </location>
</feature>
<name>A0ABS8IAX7_9NOSO</name>
<sequence>MSRAILLDTHPLSQVTHPKVNPKVQQWLRSLGKTETVIRVPEIADYELRRELLRQGKQKSIDRLNKLSQICLIPLTPETMRKAAELWASVRNQGKPTASNESLDSDIILAAQAILQLKSFDQVIVVTTNLKHISRFESEGICVVDWQ</sequence>
<dbReference type="InterPro" id="IPR002716">
    <property type="entry name" value="PIN_dom"/>
</dbReference>
<keyword evidence="3" id="KW-1185">Reference proteome</keyword>
<reference evidence="2 3" key="1">
    <citation type="journal article" date="2021" name="Microorganisms">
        <title>Genome Evolution of Filamentous Cyanobacterium Nostoc Species: From Facultative Symbiosis to Free Living.</title>
        <authorList>
            <person name="Huo D."/>
            <person name="Li H."/>
            <person name="Cai F."/>
            <person name="Guo X."/>
            <person name="Qiao Z."/>
            <person name="Wang W."/>
            <person name="Yu G."/>
            <person name="Li R."/>
        </authorList>
    </citation>
    <scope>NUCLEOTIDE SEQUENCE [LARGE SCALE GENOMIC DNA]</scope>
    <source>
        <strain evidence="2 3">CHAB 5714</strain>
    </source>
</reference>
<evidence type="ECO:0000313" key="3">
    <source>
        <dbReference type="Proteomes" id="UP001199525"/>
    </source>
</evidence>
<proteinExistence type="predicted"/>
<dbReference type="EMBL" id="JAIVFQ010000030">
    <property type="protein sequence ID" value="MCC5601370.1"/>
    <property type="molecule type" value="Genomic_DNA"/>
</dbReference>
<dbReference type="Gene3D" id="3.40.50.1010">
    <property type="entry name" value="5'-nuclease"/>
    <property type="match status" value="1"/>
</dbReference>
<dbReference type="Proteomes" id="UP001199525">
    <property type="component" value="Unassembled WGS sequence"/>
</dbReference>
<evidence type="ECO:0000259" key="1">
    <source>
        <dbReference type="Pfam" id="PF01850"/>
    </source>
</evidence>
<evidence type="ECO:0000313" key="2">
    <source>
        <dbReference type="EMBL" id="MCC5601370.1"/>
    </source>
</evidence>
<dbReference type="InterPro" id="IPR029060">
    <property type="entry name" value="PIN-like_dom_sf"/>
</dbReference>
<dbReference type="RefSeq" id="WP_229486396.1">
    <property type="nucleotide sequence ID" value="NZ_JAIVFQ010000030.1"/>
</dbReference>
<dbReference type="SUPFAM" id="SSF88723">
    <property type="entry name" value="PIN domain-like"/>
    <property type="match status" value="1"/>
</dbReference>
<organism evidence="2 3">
    <name type="scientific">Nostoc favosum CHAB5714</name>
    <dbReference type="NCBI Taxonomy" id="2780399"/>
    <lineage>
        <taxon>Bacteria</taxon>
        <taxon>Bacillati</taxon>
        <taxon>Cyanobacteriota</taxon>
        <taxon>Cyanophyceae</taxon>
        <taxon>Nostocales</taxon>
        <taxon>Nostocaceae</taxon>
        <taxon>Nostoc</taxon>
        <taxon>Nostoc favosum</taxon>
    </lineage>
</organism>
<gene>
    <name evidence="2" type="ORF">LC586_19700</name>
</gene>
<comment type="caution">
    <text evidence="2">The sequence shown here is derived from an EMBL/GenBank/DDBJ whole genome shotgun (WGS) entry which is preliminary data.</text>
</comment>
<protein>
    <recommendedName>
        <fullName evidence="1">PIN domain-containing protein</fullName>
    </recommendedName>
</protein>